<dbReference type="EMBL" id="AANC01000006">
    <property type="protein sequence ID" value="EAQ48869.1"/>
    <property type="molecule type" value="Genomic_DNA"/>
</dbReference>
<accession>A3XNJ8</accession>
<dbReference type="Gene3D" id="2.130.10.10">
    <property type="entry name" value="YVTN repeat-like/Quinoprotein amine dehydrogenase"/>
    <property type="match status" value="2"/>
</dbReference>
<reference evidence="16 17" key="1">
    <citation type="journal article" date="2007" name="Nature">
        <title>Light stimulates growth of proteorhodopsin-containing marine Flavobacteria.</title>
        <authorList>
            <person name="Gomez-Consarnau L."/>
            <person name="Gonzalez J.M."/>
            <person name="Coll-Llado M."/>
            <person name="Gourdon P."/>
            <person name="Pascher T."/>
            <person name="Neutze R."/>
            <person name="Pedros-Alio C."/>
            <person name="Pinhassi J."/>
        </authorList>
    </citation>
    <scope>NUCLEOTIDE SEQUENCE [LARGE SCALE GENOMIC DNA]</scope>
    <source>
        <strain evidence="16 17">MED217</strain>
    </source>
</reference>
<feature type="modified residue" description="4-aspartylphosphate" evidence="12">
    <location>
        <position position="1172"/>
    </location>
</feature>
<dbReference type="Pfam" id="PF00512">
    <property type="entry name" value="HisKA"/>
    <property type="match status" value="1"/>
</dbReference>
<comment type="catalytic activity">
    <reaction evidence="1">
        <text>ATP + protein L-histidine = ADP + protein N-phospho-L-histidine.</text>
        <dbReference type="EC" id="2.7.13.3"/>
    </reaction>
</comment>
<dbReference type="Gene3D" id="1.10.10.60">
    <property type="entry name" value="Homeodomain-like"/>
    <property type="match status" value="2"/>
</dbReference>
<evidence type="ECO:0000256" key="12">
    <source>
        <dbReference type="PROSITE-ProRule" id="PRU00169"/>
    </source>
</evidence>
<evidence type="ECO:0000256" key="8">
    <source>
        <dbReference type="ARBA" id="ARBA00023012"/>
    </source>
</evidence>
<dbReference type="InterPro" id="IPR018060">
    <property type="entry name" value="HTH_AraC"/>
</dbReference>
<dbReference type="InterPro" id="IPR018062">
    <property type="entry name" value="HTH_AraC-typ_CS"/>
</dbReference>
<dbReference type="InterPro" id="IPR011006">
    <property type="entry name" value="CheY-like_superfamily"/>
</dbReference>
<dbReference type="InterPro" id="IPR036890">
    <property type="entry name" value="HATPase_C_sf"/>
</dbReference>
<organism evidence="16 17">
    <name type="scientific">Leeuwenhoekiella blandensis (strain CECT 7118 / CCUG 51940 / KCTC 22103 / MED217)</name>
    <name type="common">Flavobacterium sp. (strain MED217)</name>
    <dbReference type="NCBI Taxonomy" id="398720"/>
    <lineage>
        <taxon>Bacteria</taxon>
        <taxon>Pseudomonadati</taxon>
        <taxon>Bacteroidota</taxon>
        <taxon>Flavobacteriia</taxon>
        <taxon>Flavobacteriales</taxon>
        <taxon>Flavobacteriaceae</taxon>
        <taxon>Leeuwenhoekiella</taxon>
    </lineage>
</organism>
<dbReference type="Proteomes" id="UP000001601">
    <property type="component" value="Unassembled WGS sequence"/>
</dbReference>
<dbReference type="STRING" id="398720.MED217_09982"/>
<dbReference type="InterPro" id="IPR003594">
    <property type="entry name" value="HATPase_dom"/>
</dbReference>
<evidence type="ECO:0000256" key="7">
    <source>
        <dbReference type="ARBA" id="ARBA00022840"/>
    </source>
</evidence>
<evidence type="ECO:0000256" key="2">
    <source>
        <dbReference type="ARBA" id="ARBA00012438"/>
    </source>
</evidence>
<dbReference type="Gene3D" id="2.60.40.10">
    <property type="entry name" value="Immunoglobulins"/>
    <property type="match status" value="1"/>
</dbReference>
<keyword evidence="10" id="KW-0238">DNA-binding</keyword>
<evidence type="ECO:0000256" key="10">
    <source>
        <dbReference type="ARBA" id="ARBA00023125"/>
    </source>
</evidence>
<keyword evidence="11" id="KW-0804">Transcription</keyword>
<dbReference type="GO" id="GO:0000155">
    <property type="term" value="F:phosphorelay sensor kinase activity"/>
    <property type="evidence" value="ECO:0007669"/>
    <property type="project" value="InterPro"/>
</dbReference>
<feature type="domain" description="Response regulatory" evidence="15">
    <location>
        <begin position="1124"/>
        <end position="1239"/>
    </location>
</feature>
<dbReference type="eggNOG" id="COG0745">
    <property type="taxonomic scope" value="Bacteria"/>
</dbReference>
<gene>
    <name evidence="16" type="ORF">MED217_09982</name>
</gene>
<dbReference type="InterPro" id="IPR011123">
    <property type="entry name" value="Y_Y_Y"/>
</dbReference>
<dbReference type="Gene3D" id="1.10.287.130">
    <property type="match status" value="1"/>
</dbReference>
<dbReference type="SUPFAM" id="SSF63825">
    <property type="entry name" value="YWTD domain"/>
    <property type="match status" value="1"/>
</dbReference>
<dbReference type="Pfam" id="PF00072">
    <property type="entry name" value="Response_reg"/>
    <property type="match status" value="1"/>
</dbReference>
<dbReference type="Pfam" id="PF07494">
    <property type="entry name" value="Reg_prop"/>
    <property type="match status" value="3"/>
</dbReference>
<dbReference type="PROSITE" id="PS50109">
    <property type="entry name" value="HIS_KIN"/>
    <property type="match status" value="1"/>
</dbReference>
<dbReference type="Gene3D" id="3.30.565.10">
    <property type="entry name" value="Histidine kinase-like ATPase, C-terminal domain"/>
    <property type="match status" value="1"/>
</dbReference>
<dbReference type="SMART" id="SM00388">
    <property type="entry name" value="HisKA"/>
    <property type="match status" value="1"/>
</dbReference>
<evidence type="ECO:0000256" key="4">
    <source>
        <dbReference type="ARBA" id="ARBA00022679"/>
    </source>
</evidence>
<dbReference type="CDD" id="cd00082">
    <property type="entry name" value="HisKA"/>
    <property type="match status" value="1"/>
</dbReference>
<dbReference type="Pfam" id="PF12833">
    <property type="entry name" value="HTH_18"/>
    <property type="match status" value="1"/>
</dbReference>
<dbReference type="eggNOG" id="COG3292">
    <property type="taxonomic scope" value="Bacteria"/>
</dbReference>
<keyword evidence="3 12" id="KW-0597">Phosphoprotein</keyword>
<dbReference type="CDD" id="cd17574">
    <property type="entry name" value="REC_OmpR"/>
    <property type="match status" value="1"/>
</dbReference>
<dbReference type="PROSITE" id="PS01124">
    <property type="entry name" value="HTH_ARAC_FAMILY_2"/>
    <property type="match status" value="1"/>
</dbReference>
<comment type="caution">
    <text evidence="16">The sequence shown here is derived from an EMBL/GenBank/DDBJ whole genome shotgun (WGS) entry which is preliminary data.</text>
</comment>
<dbReference type="Pfam" id="PF07495">
    <property type="entry name" value="Y_Y_Y"/>
    <property type="match status" value="1"/>
</dbReference>
<dbReference type="PANTHER" id="PTHR43547">
    <property type="entry name" value="TWO-COMPONENT HISTIDINE KINASE"/>
    <property type="match status" value="1"/>
</dbReference>
<dbReference type="InterPro" id="IPR011110">
    <property type="entry name" value="Reg_prop"/>
</dbReference>
<dbReference type="InterPro" id="IPR004358">
    <property type="entry name" value="Sig_transdc_His_kin-like_C"/>
</dbReference>
<name>A3XNJ8_LEEBM</name>
<evidence type="ECO:0000259" key="13">
    <source>
        <dbReference type="PROSITE" id="PS01124"/>
    </source>
</evidence>
<feature type="domain" description="Histidine kinase" evidence="14">
    <location>
        <begin position="860"/>
        <end position="1074"/>
    </location>
</feature>
<dbReference type="OrthoDB" id="1522078at2"/>
<dbReference type="GO" id="GO:0043565">
    <property type="term" value="F:sequence-specific DNA binding"/>
    <property type="evidence" value="ECO:0007669"/>
    <property type="project" value="InterPro"/>
</dbReference>
<dbReference type="EC" id="2.7.13.3" evidence="2"/>
<keyword evidence="4" id="KW-0808">Transferase</keyword>
<dbReference type="InterPro" id="IPR013783">
    <property type="entry name" value="Ig-like_fold"/>
</dbReference>
<evidence type="ECO:0000259" key="15">
    <source>
        <dbReference type="PROSITE" id="PS50110"/>
    </source>
</evidence>
<keyword evidence="7" id="KW-0067">ATP-binding</keyword>
<evidence type="ECO:0000256" key="3">
    <source>
        <dbReference type="ARBA" id="ARBA00022553"/>
    </source>
</evidence>
<keyword evidence="9" id="KW-0805">Transcription regulation</keyword>
<dbReference type="InterPro" id="IPR003661">
    <property type="entry name" value="HisK_dim/P_dom"/>
</dbReference>
<dbReference type="PRINTS" id="PR00344">
    <property type="entry name" value="BCTRLSENSOR"/>
</dbReference>
<dbReference type="HOGENOM" id="CLU_000445_28_1_10"/>
<dbReference type="SUPFAM" id="SSF47384">
    <property type="entry name" value="Homodimeric domain of signal transducing histidine kinase"/>
    <property type="match status" value="1"/>
</dbReference>
<dbReference type="PROSITE" id="PS00041">
    <property type="entry name" value="HTH_ARAC_FAMILY_1"/>
    <property type="match status" value="1"/>
</dbReference>
<dbReference type="SMART" id="SM00448">
    <property type="entry name" value="REC"/>
    <property type="match status" value="1"/>
</dbReference>
<proteinExistence type="predicted"/>
<dbReference type="PROSITE" id="PS50110">
    <property type="entry name" value="RESPONSE_REGULATORY"/>
    <property type="match status" value="1"/>
</dbReference>
<evidence type="ECO:0000256" key="6">
    <source>
        <dbReference type="ARBA" id="ARBA00022777"/>
    </source>
</evidence>
<dbReference type="SUPFAM" id="SSF55874">
    <property type="entry name" value="ATPase domain of HSP90 chaperone/DNA topoisomerase II/histidine kinase"/>
    <property type="match status" value="1"/>
</dbReference>
<dbReference type="SUPFAM" id="SSF63829">
    <property type="entry name" value="Calcium-dependent phosphotriesterase"/>
    <property type="match status" value="3"/>
</dbReference>
<dbReference type="Gene3D" id="3.40.50.2300">
    <property type="match status" value="1"/>
</dbReference>
<dbReference type="Pfam" id="PF02518">
    <property type="entry name" value="HATPase_c"/>
    <property type="match status" value="1"/>
</dbReference>
<evidence type="ECO:0000256" key="1">
    <source>
        <dbReference type="ARBA" id="ARBA00000085"/>
    </source>
</evidence>
<dbReference type="InterPro" id="IPR036097">
    <property type="entry name" value="HisK_dim/P_sf"/>
</dbReference>
<dbReference type="eggNOG" id="COG2205">
    <property type="taxonomic scope" value="Bacteria"/>
</dbReference>
<dbReference type="InterPro" id="IPR001789">
    <property type="entry name" value="Sig_transdc_resp-reg_receiver"/>
</dbReference>
<evidence type="ECO:0000259" key="14">
    <source>
        <dbReference type="PROSITE" id="PS50109"/>
    </source>
</evidence>
<sequence>MVLSRHSVGFFTLIVCFICITPTLIFGQKNENTKTGFLDKELTFYSLDTQNGLSNNIVKTIGEDALGFLWIGTSDGLNRYDGNAFEIFRKENSGLSNNYIQDISFAPDERIILATDGGINFYDSKTERFDLLNNYYPGLKLSVNSSVVLDHNRYAIGIYNQGLFVYNGTEEIAYKGASNSPVKELSSLKISCIAKQNDSIIWVGTFDKGLNRYNIKTDIVTQIPLTVQNTTVKEINTVYVDDEANAWIGTENGLFVQKADGKFLHLDKSAHSTRLSGNRIMAITKDDLGNLWVGTYNDGLNVFNIESFLDQSQAFSVVKFKPNDNNSSITNASINTLKKDRNGYIWIGTNAGLNFVDPAGEPVRLLKSDLTGGEKLKHNRINDLILSNKGIIYLATDGGGIDTYNPQSGALHHDVYTIQNGLKTNYLNTLAEDDNSNLWVGTYQKGLHKLDLKSNQWSYYLQGAKEDGNDVRCLFVDHAQQLWVGTNRGGLFKYNKQKDTFEYIDQLDAISPKMDIRAIDEDQNGTLWMATYGNGILKYNPESGEVASFFNGNLPGITSNVGFSIKVLDDGTIVTGLKHGGLVRFKEGDSSAKNYTEFDGLSNNTVNSIIDYNGAYLILGTDKGISKFNLKDATVKSLNFFNNIQVSEYNEGAAIKSSDGTLYFGGNKGVTIFNPEKLERKNIKGSLIIKDFRLANEEVLVDPNDSKAILDQSIIYKEEIKLAHNQTNFSLAFTNLSFPFATTTNYSYLLDGYNEHWIDLKNTNRINFSNIPHGNYVLKIKAENQAESPKYKELAITIAPPFWETWPAYLFYIVTLFILIWAGLKYYAERVKLKNSLIFEQRQRQLEQEINEERIRFYTGFSHELKTPLTLILAPLESLLENAVHKQQRKNLKLIKRNANNLLQFINKLLEFRKSEEGLSNLDLKEYNITKNISNWIDAYQPLLKTKNIDLILSKPQFPISVFCDLEKIQVIINNLVSNAIKYSPEKSKIYVKVDTIDNYLQIRVKDSGAGIDQKDLEQIFEWYYQSNMSLKKDGSGIGLALSKRFAELHQGSLEVTSEKGKGSCFTLKIPYDDQLLDAYLDNDQNAVSNKKTIENQLLENVSTYKEQTPVNNLLVKPDNNRKLLLLIDDNPDILEFLDGVLSQEYDLIHAENGEIGINQAIKYIPDLIISDIMMPIKSGIDLCQFLKGKKETSHIPIILLSAKNNCETIETGYTEGADDYMIKPFNVKVLKARITNLIHGRKLLLQNFAKSSEASRLNTEEENKLLEFEKQFLLEFKEIVLQNMQEDGKLVTTVAQEIGMSRSSLYRKIKALTGKNINNYIRTIKIEHAAYLIEKQNFGIAQAAYEVGFSDPKYFRKIFKQRFGKTPSDFKPN</sequence>
<dbReference type="InterPro" id="IPR015943">
    <property type="entry name" value="WD40/YVTN_repeat-like_dom_sf"/>
</dbReference>
<evidence type="ECO:0000256" key="9">
    <source>
        <dbReference type="ARBA" id="ARBA00023015"/>
    </source>
</evidence>
<dbReference type="FunFam" id="3.30.565.10:FF:000037">
    <property type="entry name" value="Hybrid sensor histidine kinase/response regulator"/>
    <property type="match status" value="1"/>
</dbReference>
<dbReference type="SUPFAM" id="SSF52172">
    <property type="entry name" value="CheY-like"/>
    <property type="match status" value="1"/>
</dbReference>
<protein>
    <recommendedName>
        <fullName evidence="2">histidine kinase</fullName>
        <ecNumber evidence="2">2.7.13.3</ecNumber>
    </recommendedName>
</protein>
<keyword evidence="17" id="KW-1185">Reference proteome</keyword>
<dbReference type="RefSeq" id="WP_009780366.1">
    <property type="nucleotide sequence ID" value="NZ_CH672395.1"/>
</dbReference>
<evidence type="ECO:0000313" key="16">
    <source>
        <dbReference type="EMBL" id="EAQ48869.1"/>
    </source>
</evidence>
<dbReference type="InterPro" id="IPR005467">
    <property type="entry name" value="His_kinase_dom"/>
</dbReference>
<dbReference type="GO" id="GO:0005524">
    <property type="term" value="F:ATP binding"/>
    <property type="evidence" value="ECO:0007669"/>
    <property type="project" value="UniProtKB-KW"/>
</dbReference>
<keyword evidence="6 16" id="KW-0418">Kinase</keyword>
<dbReference type="InterPro" id="IPR009057">
    <property type="entry name" value="Homeodomain-like_sf"/>
</dbReference>
<dbReference type="GO" id="GO:0003700">
    <property type="term" value="F:DNA-binding transcription factor activity"/>
    <property type="evidence" value="ECO:0007669"/>
    <property type="project" value="InterPro"/>
</dbReference>
<dbReference type="SUPFAM" id="SSF46689">
    <property type="entry name" value="Homeodomain-like"/>
    <property type="match status" value="1"/>
</dbReference>
<evidence type="ECO:0000313" key="17">
    <source>
        <dbReference type="Proteomes" id="UP000001601"/>
    </source>
</evidence>
<evidence type="ECO:0000256" key="11">
    <source>
        <dbReference type="ARBA" id="ARBA00023163"/>
    </source>
</evidence>
<evidence type="ECO:0000256" key="5">
    <source>
        <dbReference type="ARBA" id="ARBA00022741"/>
    </source>
</evidence>
<dbReference type="SMART" id="SM00342">
    <property type="entry name" value="HTH_ARAC"/>
    <property type="match status" value="1"/>
</dbReference>
<keyword evidence="5" id="KW-0547">Nucleotide-binding</keyword>
<feature type="domain" description="HTH araC/xylS-type" evidence="13">
    <location>
        <begin position="1275"/>
        <end position="1374"/>
    </location>
</feature>
<dbReference type="PANTHER" id="PTHR43547:SF2">
    <property type="entry name" value="HYBRID SIGNAL TRANSDUCTION HISTIDINE KINASE C"/>
    <property type="match status" value="1"/>
</dbReference>
<dbReference type="SMART" id="SM00387">
    <property type="entry name" value="HATPase_c"/>
    <property type="match status" value="1"/>
</dbReference>
<keyword evidence="8" id="KW-0902">Two-component regulatory system</keyword>